<protein>
    <submittedName>
        <fullName evidence="1">Uncharacterized protein</fullName>
    </submittedName>
</protein>
<name>J3K590_COCIM</name>
<dbReference type="Proteomes" id="UP000001261">
    <property type="component" value="Unassembled WGS sequence"/>
</dbReference>
<evidence type="ECO:0000313" key="2">
    <source>
        <dbReference type="Proteomes" id="UP000001261"/>
    </source>
</evidence>
<dbReference type="AlphaFoldDB" id="J3K590"/>
<reference evidence="2" key="2">
    <citation type="journal article" date="2010" name="Genome Res.">
        <title>Population genomic sequencing of Coccidioides fungi reveals recent hybridization and transposon control.</title>
        <authorList>
            <person name="Neafsey D.E."/>
            <person name="Barker B.M."/>
            <person name="Sharpton T.J."/>
            <person name="Stajich J.E."/>
            <person name="Park D.J."/>
            <person name="Whiston E."/>
            <person name="Hung C.-Y."/>
            <person name="McMahan C."/>
            <person name="White J."/>
            <person name="Sykes S."/>
            <person name="Heiman D."/>
            <person name="Young S."/>
            <person name="Zeng Q."/>
            <person name="Abouelleil A."/>
            <person name="Aftuck L."/>
            <person name="Bessette D."/>
            <person name="Brown A."/>
            <person name="FitzGerald M."/>
            <person name="Lui A."/>
            <person name="Macdonald J.P."/>
            <person name="Priest M."/>
            <person name="Orbach M.J."/>
            <person name="Galgiani J.N."/>
            <person name="Kirkland T.N."/>
            <person name="Cole G.T."/>
            <person name="Birren B.W."/>
            <person name="Henn M.R."/>
            <person name="Taylor J.W."/>
            <person name="Rounsley S.D."/>
        </authorList>
    </citation>
    <scope>GENOME REANNOTATION</scope>
    <source>
        <strain evidence="2">RS</strain>
    </source>
</reference>
<proteinExistence type="predicted"/>
<dbReference type="GeneID" id="24164866"/>
<gene>
    <name evidence="1" type="ORF">CIMG_13239</name>
</gene>
<dbReference type="InParanoid" id="J3K590"/>
<dbReference type="RefSeq" id="XP_001241154.2">
    <property type="nucleotide sequence ID" value="XM_001241153.2"/>
</dbReference>
<evidence type="ECO:0000313" key="1">
    <source>
        <dbReference type="EMBL" id="EAS29571.3"/>
    </source>
</evidence>
<reference evidence="2" key="1">
    <citation type="journal article" date="2009" name="Genome Res.">
        <title>Comparative genomic analyses of the human fungal pathogens Coccidioides and their relatives.</title>
        <authorList>
            <person name="Sharpton T.J."/>
            <person name="Stajich J.E."/>
            <person name="Rounsley S.D."/>
            <person name="Gardner M.J."/>
            <person name="Wortman J.R."/>
            <person name="Jordar V.S."/>
            <person name="Maiti R."/>
            <person name="Kodira C.D."/>
            <person name="Neafsey D.E."/>
            <person name="Zeng Q."/>
            <person name="Hung C.-Y."/>
            <person name="McMahan C."/>
            <person name="Muszewska A."/>
            <person name="Grynberg M."/>
            <person name="Mandel M.A."/>
            <person name="Kellner E.M."/>
            <person name="Barker B.M."/>
            <person name="Galgiani J.N."/>
            <person name="Orbach M.J."/>
            <person name="Kirkland T.N."/>
            <person name="Cole G.T."/>
            <person name="Henn M.R."/>
            <person name="Birren B.W."/>
            <person name="Taylor J.W."/>
        </authorList>
    </citation>
    <scope>NUCLEOTIDE SEQUENCE [LARGE SCALE GENOMIC DNA]</scope>
    <source>
        <strain evidence="2">RS</strain>
    </source>
</reference>
<sequence length="98" mass="11178">MVLIYLGQNKPDAAFYCCILEAKVMTHGHDYLAAVSVSRERVEKKMRGFLGQLQGLSEDNNSPPVPEKVEKNNFEVVMFSDKNDEKDNEAEDDWIINI</sequence>
<dbReference type="KEGG" id="cim:CIMG_13239"/>
<dbReference type="EMBL" id="GG704913">
    <property type="protein sequence ID" value="EAS29571.3"/>
    <property type="molecule type" value="Genomic_DNA"/>
</dbReference>
<organism evidence="1 2">
    <name type="scientific">Coccidioides immitis (strain RS)</name>
    <name type="common">Valley fever fungus</name>
    <dbReference type="NCBI Taxonomy" id="246410"/>
    <lineage>
        <taxon>Eukaryota</taxon>
        <taxon>Fungi</taxon>
        <taxon>Dikarya</taxon>
        <taxon>Ascomycota</taxon>
        <taxon>Pezizomycotina</taxon>
        <taxon>Eurotiomycetes</taxon>
        <taxon>Eurotiomycetidae</taxon>
        <taxon>Onygenales</taxon>
        <taxon>Onygenaceae</taxon>
        <taxon>Coccidioides</taxon>
    </lineage>
</organism>
<dbReference type="VEuPathDB" id="FungiDB:CIMG_13239"/>
<accession>J3K590</accession>
<keyword evidence="2" id="KW-1185">Reference proteome</keyword>